<dbReference type="SUPFAM" id="SSF55920">
    <property type="entry name" value="Creatinase/aminopeptidase"/>
    <property type="match status" value="1"/>
</dbReference>
<dbReference type="Proteomes" id="UP001220658">
    <property type="component" value="Unassembled WGS sequence"/>
</dbReference>
<gene>
    <name evidence="1" type="ORF">POG00_09630</name>
</gene>
<comment type="caution">
    <text evidence="1">The sequence shown here is derived from an EMBL/GenBank/DDBJ whole genome shotgun (WGS) entry which is preliminary data.</text>
</comment>
<dbReference type="InterPro" id="IPR036005">
    <property type="entry name" value="Creatinase/aminopeptidase-like"/>
</dbReference>
<protein>
    <submittedName>
        <fullName evidence="1">M24 family metallopeptidase</fullName>
    </submittedName>
</protein>
<dbReference type="EMBL" id="JAQNCK010000030">
    <property type="protein sequence ID" value="MDC0828960.1"/>
    <property type="molecule type" value="Genomic_DNA"/>
</dbReference>
<evidence type="ECO:0000313" key="1">
    <source>
        <dbReference type="EMBL" id="MDC0828960.1"/>
    </source>
</evidence>
<sequence>MRVVLKNVESPQIEYISPQILSDETMEIRKEKVIKTFVQEGYDCIIIYADVEHSANFEYLTGFIPRFEEACLVLHKNGDCYLLLGNEVLGMSKHSRIKNTPLHVPQFSLPDQPLEGKKEMVDYFKEAKITNKKVGLIGWKALYKINKDMFDVPHYIVEAIKTIALSVSNATNIMIGEVGVRRINTVDEIRHYEYGQVLAASNMLKTLDSLQIGKTEIEMASILESEGQRNNVVTIFSTGKRFAKANLYPSMKKMILGDAISMTVGYKGGLSSRTGYLVSDKNQLSETESDYIEKVAAPYFNAVRTWLENIHVGMSGKELYAIIDRCLPKKIYRWSLNPGHLAADEEWLCSPIYKDSNESLESGMILQIDIIPSVEGYSKPCCENGILLANEQLRERIKYQDYEMWRRFETRRQYIKEQLGIELHEDVCPLSNMVAYYRPFLLDKGKALSIID</sequence>
<proteinExistence type="predicted"/>
<dbReference type="SUPFAM" id="SSF53092">
    <property type="entry name" value="Creatinase/prolidase N-terminal domain"/>
    <property type="match status" value="1"/>
</dbReference>
<dbReference type="AlphaFoldDB" id="A0AAW6FU14"/>
<reference evidence="1" key="1">
    <citation type="submission" date="2023-01" db="EMBL/GenBank/DDBJ databases">
        <title>Human gut microbiome strain richness.</title>
        <authorList>
            <person name="Chen-Liaw A."/>
        </authorList>
    </citation>
    <scope>NUCLEOTIDE SEQUENCE</scope>
    <source>
        <strain evidence="1">D55st1_G4_D55t1_190419</strain>
    </source>
</reference>
<name>A0AAW6FU14_9FIRM</name>
<accession>A0AAW6FU14</accession>
<dbReference type="RefSeq" id="WP_229027332.1">
    <property type="nucleotide sequence ID" value="NZ_JADMUL010000029.1"/>
</dbReference>
<evidence type="ECO:0000313" key="2">
    <source>
        <dbReference type="Proteomes" id="UP001220658"/>
    </source>
</evidence>
<dbReference type="InterPro" id="IPR029149">
    <property type="entry name" value="Creatin/AminoP/Spt16_N"/>
</dbReference>
<dbReference type="CDD" id="cd01066">
    <property type="entry name" value="APP_MetAP"/>
    <property type="match status" value="1"/>
</dbReference>
<organism evidence="1 2">
    <name type="scientific">Faecalitalea cylindroides</name>
    <dbReference type="NCBI Taxonomy" id="39483"/>
    <lineage>
        <taxon>Bacteria</taxon>
        <taxon>Bacillati</taxon>
        <taxon>Bacillota</taxon>
        <taxon>Erysipelotrichia</taxon>
        <taxon>Erysipelotrichales</taxon>
        <taxon>Erysipelotrichaceae</taxon>
        <taxon>Faecalitalea</taxon>
    </lineage>
</organism>
<dbReference type="Gene3D" id="3.90.230.10">
    <property type="entry name" value="Creatinase/methionine aminopeptidase superfamily"/>
    <property type="match status" value="1"/>
</dbReference>